<sequence length="250" mass="28036">MAALLVSRRLTSNNKKLVKPISLHHHLLSPFLPNTPTSYSTFSTHQKPSINPFTTLSNFIFQPQQKPNLKSYYSTLLTNPTSSISQISQLRKFSSSNEKGKEAQQFKHQEIEGPTVERDESALANEMRQVLEGLMKTSYDLSKVIAILGLVQLSCGAWVAYTTQSSPLSAVSIQSFAAFAFPFSLAFMLRRMLKHIGFFRKMEEIGRLQILTLSLQVVKSLNTFFVRVRGVSYACVVGMLVALLFSTFSK</sequence>
<reference evidence="2 3" key="1">
    <citation type="submission" date="2020-10" db="EMBL/GenBank/DDBJ databases">
        <title>The Coptis chinensis genome and diversification of protoberbering-type alkaloids.</title>
        <authorList>
            <person name="Wang B."/>
            <person name="Shu S."/>
            <person name="Song C."/>
            <person name="Liu Y."/>
        </authorList>
    </citation>
    <scope>NUCLEOTIDE SEQUENCE [LARGE SCALE GENOMIC DNA]</scope>
    <source>
        <strain evidence="2">HL-2020</strain>
        <tissue evidence="2">Leaf</tissue>
    </source>
</reference>
<accession>A0A835HBK5</accession>
<organism evidence="2 3">
    <name type="scientific">Coptis chinensis</name>
    <dbReference type="NCBI Taxonomy" id="261450"/>
    <lineage>
        <taxon>Eukaryota</taxon>
        <taxon>Viridiplantae</taxon>
        <taxon>Streptophyta</taxon>
        <taxon>Embryophyta</taxon>
        <taxon>Tracheophyta</taxon>
        <taxon>Spermatophyta</taxon>
        <taxon>Magnoliopsida</taxon>
        <taxon>Ranunculales</taxon>
        <taxon>Ranunculaceae</taxon>
        <taxon>Coptidoideae</taxon>
        <taxon>Coptis</taxon>
    </lineage>
</organism>
<dbReference type="EMBL" id="JADFTS010000007">
    <property type="protein sequence ID" value="KAF9597335.1"/>
    <property type="molecule type" value="Genomic_DNA"/>
</dbReference>
<protein>
    <submittedName>
        <fullName evidence="2">Uncharacterized protein</fullName>
    </submittedName>
</protein>
<gene>
    <name evidence="2" type="ORF">IFM89_017238</name>
</gene>
<feature type="transmembrane region" description="Helical" evidence="1">
    <location>
        <begin position="144"/>
        <end position="161"/>
    </location>
</feature>
<dbReference type="AlphaFoldDB" id="A0A835HBK5"/>
<feature type="transmembrane region" description="Helical" evidence="1">
    <location>
        <begin position="173"/>
        <end position="193"/>
    </location>
</feature>
<keyword evidence="3" id="KW-1185">Reference proteome</keyword>
<evidence type="ECO:0000313" key="3">
    <source>
        <dbReference type="Proteomes" id="UP000631114"/>
    </source>
</evidence>
<evidence type="ECO:0000256" key="1">
    <source>
        <dbReference type="SAM" id="Phobius"/>
    </source>
</evidence>
<keyword evidence="1" id="KW-0812">Transmembrane</keyword>
<evidence type="ECO:0000313" key="2">
    <source>
        <dbReference type="EMBL" id="KAF9597335.1"/>
    </source>
</evidence>
<proteinExistence type="predicted"/>
<feature type="transmembrane region" description="Helical" evidence="1">
    <location>
        <begin position="231"/>
        <end position="248"/>
    </location>
</feature>
<dbReference type="Proteomes" id="UP000631114">
    <property type="component" value="Unassembled WGS sequence"/>
</dbReference>
<dbReference type="OrthoDB" id="1908269at2759"/>
<comment type="caution">
    <text evidence="2">The sequence shown here is derived from an EMBL/GenBank/DDBJ whole genome shotgun (WGS) entry which is preliminary data.</text>
</comment>
<name>A0A835HBK5_9MAGN</name>
<dbReference type="PANTHER" id="PTHR37222:SF1">
    <property type="entry name" value="OS02G0718000 PROTEIN"/>
    <property type="match status" value="1"/>
</dbReference>
<keyword evidence="1" id="KW-0472">Membrane</keyword>
<keyword evidence="1" id="KW-1133">Transmembrane helix</keyword>
<dbReference type="PANTHER" id="PTHR37222">
    <property type="entry name" value="OS02G0718000 PROTEIN"/>
    <property type="match status" value="1"/>
</dbReference>